<dbReference type="PROSITE" id="PS50240">
    <property type="entry name" value="TRYPSIN_DOM"/>
    <property type="match status" value="1"/>
</dbReference>
<proteinExistence type="inferred from homology"/>
<evidence type="ECO:0000256" key="2">
    <source>
        <dbReference type="ARBA" id="ARBA00022729"/>
    </source>
</evidence>
<evidence type="ECO:0000256" key="1">
    <source>
        <dbReference type="ARBA" id="ARBA00007664"/>
    </source>
</evidence>
<gene>
    <name evidence="9" type="primary">Aste57867_7914</name>
    <name evidence="8" type="ORF">As57867_007884</name>
    <name evidence="9" type="ORF">ASTE57867_7914</name>
</gene>
<evidence type="ECO:0000313" key="10">
    <source>
        <dbReference type="Proteomes" id="UP000332933"/>
    </source>
</evidence>
<dbReference type="EMBL" id="VJMH01004997">
    <property type="protein sequence ID" value="KAF0701656.1"/>
    <property type="molecule type" value="Genomic_DNA"/>
</dbReference>
<evidence type="ECO:0000256" key="3">
    <source>
        <dbReference type="ARBA" id="ARBA00023026"/>
    </source>
</evidence>
<feature type="signal peptide" evidence="6">
    <location>
        <begin position="1"/>
        <end position="19"/>
    </location>
</feature>
<dbReference type="SMART" id="SM00020">
    <property type="entry name" value="Tryp_SPc"/>
    <property type="match status" value="1"/>
</dbReference>
<evidence type="ECO:0000313" key="9">
    <source>
        <dbReference type="EMBL" id="VFT84807.1"/>
    </source>
</evidence>
<dbReference type="PROSITE" id="PS00134">
    <property type="entry name" value="TRYPSIN_HIS"/>
    <property type="match status" value="1"/>
</dbReference>
<dbReference type="InterPro" id="IPR001254">
    <property type="entry name" value="Trypsin_dom"/>
</dbReference>
<evidence type="ECO:0000256" key="6">
    <source>
        <dbReference type="SAM" id="SignalP"/>
    </source>
</evidence>
<feature type="chain" id="PRO_5033436939" evidence="6">
    <location>
        <begin position="20"/>
        <end position="277"/>
    </location>
</feature>
<dbReference type="InterPro" id="IPR009003">
    <property type="entry name" value="Peptidase_S1_PA"/>
</dbReference>
<keyword evidence="2 6" id="KW-0732">Signal</keyword>
<keyword evidence="10" id="KW-1185">Reference proteome</keyword>
<dbReference type="SUPFAM" id="SSF50494">
    <property type="entry name" value="Trypsin-like serine proteases"/>
    <property type="match status" value="1"/>
</dbReference>
<evidence type="ECO:0000256" key="5">
    <source>
        <dbReference type="ARBA" id="ARBA00023180"/>
    </source>
</evidence>
<name>A0A485KIZ4_9STRA</name>
<dbReference type="Pfam" id="PF00089">
    <property type="entry name" value="Trypsin"/>
    <property type="match status" value="1"/>
</dbReference>
<sequence length="277" mass="29244">MLRPFLHLALAAATAMASAHLDIINGVPSPVGSASFVAGLRQTSRSVTYCGASLIAPTFLLTAAHCVDEYVKYVDLGAHYAASYPADRAVEIIDRRFHPRYTPTSRSYDLAIVEIKTPSPHAPVKLLWDDDPEVNGAGVSATARGFGVTNASTVTYRGYLMETTVIICSNPICEQILGSAISDSMLCAGGGRFDTCRGDGGGPLTVIKDGEEYITGVTSWGDFYSLCGHRGVPGVYARVSKARAFIEGILAGNKSAGLPKVNPSLVSLGFRSTKAHA</sequence>
<dbReference type="InterPro" id="IPR043504">
    <property type="entry name" value="Peptidase_S1_PA_chymotrypsin"/>
</dbReference>
<keyword evidence="4" id="KW-1015">Disulfide bond</keyword>
<dbReference type="OrthoDB" id="70176at2759"/>
<keyword evidence="3" id="KW-0843">Virulence</keyword>
<dbReference type="PANTHER" id="PTHR24276">
    <property type="entry name" value="POLYSERASE-RELATED"/>
    <property type="match status" value="1"/>
</dbReference>
<keyword evidence="5" id="KW-0325">Glycoprotein</keyword>
<dbReference type="AlphaFoldDB" id="A0A485KIZ4"/>
<feature type="domain" description="Peptidase S1" evidence="7">
    <location>
        <begin position="23"/>
        <end position="251"/>
    </location>
</feature>
<dbReference type="CDD" id="cd00190">
    <property type="entry name" value="Tryp_SPc"/>
    <property type="match status" value="1"/>
</dbReference>
<reference evidence="9 10" key="1">
    <citation type="submission" date="2019-03" db="EMBL/GenBank/DDBJ databases">
        <authorList>
            <person name="Gaulin E."/>
            <person name="Dumas B."/>
        </authorList>
    </citation>
    <scope>NUCLEOTIDE SEQUENCE [LARGE SCALE GENOMIC DNA]</scope>
    <source>
        <strain evidence="9">CBS 568.67</strain>
    </source>
</reference>
<dbReference type="PANTHER" id="PTHR24276:SF98">
    <property type="entry name" value="FI18310P1-RELATED"/>
    <property type="match status" value="1"/>
</dbReference>
<comment type="similarity">
    <text evidence="1">Belongs to the peptidase S1 family.</text>
</comment>
<evidence type="ECO:0000256" key="4">
    <source>
        <dbReference type="ARBA" id="ARBA00023157"/>
    </source>
</evidence>
<dbReference type="InterPro" id="IPR018114">
    <property type="entry name" value="TRYPSIN_HIS"/>
</dbReference>
<reference evidence="8" key="2">
    <citation type="submission" date="2019-06" db="EMBL/GenBank/DDBJ databases">
        <title>Genomics analysis of Aphanomyces spp. identifies a new class of oomycete effector associated with host adaptation.</title>
        <authorList>
            <person name="Gaulin E."/>
        </authorList>
    </citation>
    <scope>NUCLEOTIDE SEQUENCE</scope>
    <source>
        <strain evidence="8">CBS 578.67</strain>
    </source>
</reference>
<dbReference type="Proteomes" id="UP000332933">
    <property type="component" value="Unassembled WGS sequence"/>
</dbReference>
<evidence type="ECO:0000259" key="7">
    <source>
        <dbReference type="PROSITE" id="PS50240"/>
    </source>
</evidence>
<evidence type="ECO:0000313" key="8">
    <source>
        <dbReference type="EMBL" id="KAF0701656.1"/>
    </source>
</evidence>
<dbReference type="InterPro" id="IPR001314">
    <property type="entry name" value="Peptidase_S1A"/>
</dbReference>
<protein>
    <submittedName>
        <fullName evidence="9">Aste57867_7914 protein</fullName>
    </submittedName>
</protein>
<dbReference type="GO" id="GO:0004252">
    <property type="term" value="F:serine-type endopeptidase activity"/>
    <property type="evidence" value="ECO:0007669"/>
    <property type="project" value="InterPro"/>
</dbReference>
<dbReference type="PRINTS" id="PR00722">
    <property type="entry name" value="CHYMOTRYPSIN"/>
</dbReference>
<dbReference type="Gene3D" id="2.40.10.10">
    <property type="entry name" value="Trypsin-like serine proteases"/>
    <property type="match status" value="1"/>
</dbReference>
<accession>A0A485KIZ4</accession>
<organism evidence="9 10">
    <name type="scientific">Aphanomyces stellatus</name>
    <dbReference type="NCBI Taxonomy" id="120398"/>
    <lineage>
        <taxon>Eukaryota</taxon>
        <taxon>Sar</taxon>
        <taxon>Stramenopiles</taxon>
        <taxon>Oomycota</taxon>
        <taxon>Saprolegniomycetes</taxon>
        <taxon>Saprolegniales</taxon>
        <taxon>Verrucalvaceae</taxon>
        <taxon>Aphanomyces</taxon>
    </lineage>
</organism>
<dbReference type="EMBL" id="CAADRA010005018">
    <property type="protein sequence ID" value="VFT84807.1"/>
    <property type="molecule type" value="Genomic_DNA"/>
</dbReference>
<dbReference type="GO" id="GO:0006508">
    <property type="term" value="P:proteolysis"/>
    <property type="evidence" value="ECO:0007669"/>
    <property type="project" value="InterPro"/>
</dbReference>
<dbReference type="InterPro" id="IPR050430">
    <property type="entry name" value="Peptidase_S1"/>
</dbReference>